<dbReference type="CDD" id="cd12148">
    <property type="entry name" value="fungal_TF_MHR"/>
    <property type="match status" value="1"/>
</dbReference>
<dbReference type="CDD" id="cd00067">
    <property type="entry name" value="GAL4"/>
    <property type="match status" value="1"/>
</dbReference>
<feature type="region of interest" description="Disordered" evidence="6">
    <location>
        <begin position="184"/>
        <end position="208"/>
    </location>
</feature>
<evidence type="ECO:0000256" key="6">
    <source>
        <dbReference type="SAM" id="MobiDB-lite"/>
    </source>
</evidence>
<proteinExistence type="predicted"/>
<dbReference type="PANTHER" id="PTHR31668:SF26">
    <property type="entry name" value="GLUCOSE TRANSPORT TRANSCRIPTION REGULATOR RGT1-RELATED"/>
    <property type="match status" value="1"/>
</dbReference>
<feature type="region of interest" description="Disordered" evidence="6">
    <location>
        <begin position="800"/>
        <end position="894"/>
    </location>
</feature>
<keyword evidence="5" id="KW-0539">Nucleus</keyword>
<evidence type="ECO:0000256" key="1">
    <source>
        <dbReference type="ARBA" id="ARBA00022723"/>
    </source>
</evidence>
<dbReference type="GO" id="GO:0008270">
    <property type="term" value="F:zinc ion binding"/>
    <property type="evidence" value="ECO:0007669"/>
    <property type="project" value="InterPro"/>
</dbReference>
<feature type="compositionally biased region" description="Basic and acidic residues" evidence="6">
    <location>
        <begin position="155"/>
        <end position="166"/>
    </location>
</feature>
<keyword evidence="9" id="KW-1185">Reference proteome</keyword>
<feature type="region of interest" description="Disordered" evidence="6">
    <location>
        <begin position="1"/>
        <end position="166"/>
    </location>
</feature>
<dbReference type="GO" id="GO:0003677">
    <property type="term" value="F:DNA binding"/>
    <property type="evidence" value="ECO:0007669"/>
    <property type="project" value="UniProtKB-KW"/>
</dbReference>
<feature type="compositionally biased region" description="Basic and acidic residues" evidence="6">
    <location>
        <begin position="52"/>
        <end position="74"/>
    </location>
</feature>
<evidence type="ECO:0000313" key="9">
    <source>
        <dbReference type="Proteomes" id="UP001303647"/>
    </source>
</evidence>
<evidence type="ECO:0000313" key="8">
    <source>
        <dbReference type="EMBL" id="KAK4249709.1"/>
    </source>
</evidence>
<dbReference type="SUPFAM" id="SSF57701">
    <property type="entry name" value="Zn2/Cys6 DNA-binding domain"/>
    <property type="match status" value="1"/>
</dbReference>
<name>A0AAN7HSS0_9PEZI</name>
<dbReference type="InterPro" id="IPR001138">
    <property type="entry name" value="Zn2Cys6_DnaBD"/>
</dbReference>
<feature type="compositionally biased region" description="Polar residues" evidence="6">
    <location>
        <begin position="83"/>
        <end position="92"/>
    </location>
</feature>
<keyword evidence="4" id="KW-0804">Transcription</keyword>
<evidence type="ECO:0000259" key="7">
    <source>
        <dbReference type="PROSITE" id="PS50048"/>
    </source>
</evidence>
<accession>A0AAN7HSS0</accession>
<dbReference type="InterPro" id="IPR036864">
    <property type="entry name" value="Zn2-C6_fun-type_DNA-bd_sf"/>
</dbReference>
<evidence type="ECO:0000256" key="4">
    <source>
        <dbReference type="ARBA" id="ARBA00023163"/>
    </source>
</evidence>
<feature type="compositionally biased region" description="Polar residues" evidence="6">
    <location>
        <begin position="330"/>
        <end position="344"/>
    </location>
</feature>
<feature type="compositionally biased region" description="Low complexity" evidence="6">
    <location>
        <begin position="776"/>
        <end position="785"/>
    </location>
</feature>
<dbReference type="EMBL" id="MU857620">
    <property type="protein sequence ID" value="KAK4249709.1"/>
    <property type="molecule type" value="Genomic_DNA"/>
</dbReference>
<dbReference type="Proteomes" id="UP001303647">
    <property type="component" value="Unassembled WGS sequence"/>
</dbReference>
<dbReference type="SMART" id="SM00066">
    <property type="entry name" value="GAL4"/>
    <property type="match status" value="1"/>
</dbReference>
<dbReference type="AlphaFoldDB" id="A0AAN7HSS0"/>
<dbReference type="PROSITE" id="PS00463">
    <property type="entry name" value="ZN2_CY6_FUNGAL_1"/>
    <property type="match status" value="1"/>
</dbReference>
<feature type="compositionally biased region" description="Low complexity" evidence="6">
    <location>
        <begin position="803"/>
        <end position="815"/>
    </location>
</feature>
<feature type="compositionally biased region" description="Low complexity" evidence="6">
    <location>
        <begin position="833"/>
        <end position="842"/>
    </location>
</feature>
<feature type="region of interest" description="Disordered" evidence="6">
    <location>
        <begin position="301"/>
        <end position="346"/>
    </location>
</feature>
<reference evidence="8" key="2">
    <citation type="submission" date="2023-05" db="EMBL/GenBank/DDBJ databases">
        <authorList>
            <consortium name="Lawrence Berkeley National Laboratory"/>
            <person name="Steindorff A."/>
            <person name="Hensen N."/>
            <person name="Bonometti L."/>
            <person name="Westerberg I."/>
            <person name="Brannstrom I.O."/>
            <person name="Guillou S."/>
            <person name="Cros-Aarteil S."/>
            <person name="Calhoun S."/>
            <person name="Haridas S."/>
            <person name="Kuo A."/>
            <person name="Mondo S."/>
            <person name="Pangilinan J."/>
            <person name="Riley R."/>
            <person name="Labutti K."/>
            <person name="Andreopoulos B."/>
            <person name="Lipzen A."/>
            <person name="Chen C."/>
            <person name="Yanf M."/>
            <person name="Daum C."/>
            <person name="Ng V."/>
            <person name="Clum A."/>
            <person name="Ohm R."/>
            <person name="Martin F."/>
            <person name="Silar P."/>
            <person name="Natvig D."/>
            <person name="Lalanne C."/>
            <person name="Gautier V."/>
            <person name="Ament-Velasquez S.L."/>
            <person name="Kruys A."/>
            <person name="Hutchinson M.I."/>
            <person name="Powell A.J."/>
            <person name="Barry K."/>
            <person name="Miller A.N."/>
            <person name="Grigoriev I.V."/>
            <person name="Debuchy R."/>
            <person name="Gladieux P."/>
            <person name="Thoren M.H."/>
            <person name="Johannesson H."/>
        </authorList>
    </citation>
    <scope>NUCLEOTIDE SEQUENCE</scope>
    <source>
        <strain evidence="8">CBS 359.72</strain>
    </source>
</reference>
<sequence>MDDKKDAPEAEDSAVMQQSYPSPIVDSTEAQYYEQLAQHRELEPQMEQQEPQPEHHGLPAISEHQEQHEHHELHQLQGLQDSPAAQQHSSRPPVSADELQLAAQLTQGLAPMMAAAVQDQGQDQQPMQQQDAQEGQVQPQEEPDLQKQLEASLQNHEREMQSHEHELQNHNHELQNHELQDVMQQHPGQPPQDHYAQNPPSHPHLPHHMSMEHLQTHGQYQLPDATPPRKRSKVSRACDECRRKKIKCDAQSDATDQPCSNCRRSNAQCLFSRVPQKRGPSKGYIKELADRLNMIEGRLNTNSDGLERRQSGEAFPSPGAGEDSRKRPFSSISSGAFQTPSPNRVSPAFILPYPPPTQIPPNPPDLAMKQAPPVQYPAASGDMSPHGQPEMMDGISQNGLPQGSSHQVEQLPEIDDSVFNRYLEVIHPIFPVLASSKARVQSLLWQAPPGLQNAFYNAFFSMIKHFLPGPAGPVDGDPAITWRLLTEWEAECKPRSSVTDMVRLQTLVMAAISVDFHGIAPAKGQPRAPSKAEILGRAVGLGYSMDIYRWPVDPHPNSELDTNSDDNVALRAWWVLVMLDRWHALGMAKPPLIANQAGVARPGLKHIVGDAVYALIRMSYILGLALPIAMDPLADPMSLEGASVGRLATGISHILDWVFPNERTDYVLDLAYWHARLVSELFAPDLPERPGNIIQATKVLVGLLVAKNDLVSPVTHHFVILAALGLIECRRFTNARDEVARLTKEFLECPLAASPLNNTVRDKLAESQARVSVADPNTAPTATNTSQNLHQLADLATAVDGSAPAQPSAPMAAPAESNGQHTDEAAATTPSVGATAGADAAGAGTGAGALKPEEVKENGNIQHQQPHQEQQHPQQQEEAGMVLPSSAPLEPVAT</sequence>
<protein>
    <recommendedName>
        <fullName evidence="7">Zn(2)-C6 fungal-type domain-containing protein</fullName>
    </recommendedName>
</protein>
<evidence type="ECO:0000256" key="5">
    <source>
        <dbReference type="ARBA" id="ARBA00023242"/>
    </source>
</evidence>
<keyword evidence="3" id="KW-0238">DNA-binding</keyword>
<feature type="region of interest" description="Disordered" evidence="6">
    <location>
        <begin position="767"/>
        <end position="787"/>
    </location>
</feature>
<feature type="domain" description="Zn(2)-C6 fungal-type" evidence="7">
    <location>
        <begin position="237"/>
        <end position="271"/>
    </location>
</feature>
<feature type="compositionally biased region" description="Low complexity" evidence="6">
    <location>
        <begin position="99"/>
        <end position="133"/>
    </location>
</feature>
<dbReference type="Pfam" id="PF00172">
    <property type="entry name" value="Zn_clus"/>
    <property type="match status" value="1"/>
</dbReference>
<evidence type="ECO:0000256" key="3">
    <source>
        <dbReference type="ARBA" id="ARBA00023125"/>
    </source>
</evidence>
<dbReference type="InterPro" id="IPR050797">
    <property type="entry name" value="Carb_Metab_Trans_Reg"/>
</dbReference>
<comment type="caution">
    <text evidence="8">The sequence shown here is derived from an EMBL/GenBank/DDBJ whole genome shotgun (WGS) entry which is preliminary data.</text>
</comment>
<organism evidence="8 9">
    <name type="scientific">Corynascus novoguineensis</name>
    <dbReference type="NCBI Taxonomy" id="1126955"/>
    <lineage>
        <taxon>Eukaryota</taxon>
        <taxon>Fungi</taxon>
        <taxon>Dikarya</taxon>
        <taxon>Ascomycota</taxon>
        <taxon>Pezizomycotina</taxon>
        <taxon>Sordariomycetes</taxon>
        <taxon>Sordariomycetidae</taxon>
        <taxon>Sordariales</taxon>
        <taxon>Chaetomiaceae</taxon>
        <taxon>Corynascus</taxon>
    </lineage>
</organism>
<reference evidence="8" key="1">
    <citation type="journal article" date="2023" name="Mol. Phylogenet. Evol.">
        <title>Genome-scale phylogeny and comparative genomics of the fungal order Sordariales.</title>
        <authorList>
            <person name="Hensen N."/>
            <person name="Bonometti L."/>
            <person name="Westerberg I."/>
            <person name="Brannstrom I.O."/>
            <person name="Guillou S."/>
            <person name="Cros-Aarteil S."/>
            <person name="Calhoun S."/>
            <person name="Haridas S."/>
            <person name="Kuo A."/>
            <person name="Mondo S."/>
            <person name="Pangilinan J."/>
            <person name="Riley R."/>
            <person name="LaButti K."/>
            <person name="Andreopoulos B."/>
            <person name="Lipzen A."/>
            <person name="Chen C."/>
            <person name="Yan M."/>
            <person name="Daum C."/>
            <person name="Ng V."/>
            <person name="Clum A."/>
            <person name="Steindorff A."/>
            <person name="Ohm R.A."/>
            <person name="Martin F."/>
            <person name="Silar P."/>
            <person name="Natvig D.O."/>
            <person name="Lalanne C."/>
            <person name="Gautier V."/>
            <person name="Ament-Velasquez S.L."/>
            <person name="Kruys A."/>
            <person name="Hutchinson M.I."/>
            <person name="Powell A.J."/>
            <person name="Barry K."/>
            <person name="Miller A.N."/>
            <person name="Grigoriev I.V."/>
            <person name="Debuchy R."/>
            <person name="Gladieux P."/>
            <person name="Hiltunen Thoren M."/>
            <person name="Johannesson H."/>
        </authorList>
    </citation>
    <scope>NUCLEOTIDE SEQUENCE</scope>
    <source>
        <strain evidence="8">CBS 359.72</strain>
    </source>
</reference>
<evidence type="ECO:0000256" key="2">
    <source>
        <dbReference type="ARBA" id="ARBA00023015"/>
    </source>
</evidence>
<dbReference type="GO" id="GO:0000981">
    <property type="term" value="F:DNA-binding transcription factor activity, RNA polymerase II-specific"/>
    <property type="evidence" value="ECO:0007669"/>
    <property type="project" value="InterPro"/>
</dbReference>
<dbReference type="Gene3D" id="4.10.240.10">
    <property type="entry name" value="Zn(2)-C6 fungal-type DNA-binding domain"/>
    <property type="match status" value="1"/>
</dbReference>
<keyword evidence="2" id="KW-0805">Transcription regulation</keyword>
<dbReference type="PROSITE" id="PS50048">
    <property type="entry name" value="ZN2_CY6_FUNGAL_2"/>
    <property type="match status" value="1"/>
</dbReference>
<gene>
    <name evidence="8" type="ORF">C7999DRAFT_39194</name>
</gene>
<keyword evidence="1" id="KW-0479">Metal-binding</keyword>
<dbReference type="PANTHER" id="PTHR31668">
    <property type="entry name" value="GLUCOSE TRANSPORT TRANSCRIPTION REGULATOR RGT1-RELATED-RELATED"/>
    <property type="match status" value="1"/>
</dbReference>
<feature type="compositionally biased region" description="Low complexity" evidence="6">
    <location>
        <begin position="862"/>
        <end position="878"/>
    </location>
</feature>